<organism evidence="2">
    <name type="scientific">Poeciliopsis prolifica</name>
    <name type="common">blackstripe livebearer</name>
    <dbReference type="NCBI Taxonomy" id="188132"/>
    <lineage>
        <taxon>Eukaryota</taxon>
        <taxon>Metazoa</taxon>
        <taxon>Chordata</taxon>
        <taxon>Craniata</taxon>
        <taxon>Vertebrata</taxon>
        <taxon>Euteleostomi</taxon>
        <taxon>Actinopterygii</taxon>
        <taxon>Neopterygii</taxon>
        <taxon>Teleostei</taxon>
        <taxon>Neoteleostei</taxon>
        <taxon>Acanthomorphata</taxon>
        <taxon>Ovalentaria</taxon>
        <taxon>Atherinomorphae</taxon>
        <taxon>Cyprinodontiformes</taxon>
        <taxon>Poeciliidae</taxon>
        <taxon>Poeciliinae</taxon>
        <taxon>Poeciliopsis</taxon>
    </lineage>
</organism>
<name>A0A0S7EVY0_9TELE</name>
<feature type="non-terminal residue" evidence="2">
    <location>
        <position position="144"/>
    </location>
</feature>
<feature type="compositionally biased region" description="Polar residues" evidence="1">
    <location>
        <begin position="79"/>
        <end position="89"/>
    </location>
</feature>
<accession>A0A0S7EVY0</accession>
<gene>
    <name evidence="2" type="primary">PPUP7398</name>
</gene>
<sequence>SIRSPSQTPPSPLAVNGPRPGPTEKNVGAEVLQAAETLLKELEPTAVEGTRTDRTLKVEGISSADPKPPSAETLDPSEPQIQENLSIQTEEPRTQRTDQQEAETTSPEPPAASPEGPTVTEPRAPEPSVVSEAPSLDQTDEPVN</sequence>
<evidence type="ECO:0000256" key="1">
    <source>
        <dbReference type="SAM" id="MobiDB-lite"/>
    </source>
</evidence>
<protein>
    <submittedName>
        <fullName evidence="2">PPUP7398</fullName>
    </submittedName>
</protein>
<dbReference type="AlphaFoldDB" id="A0A0S7EVY0"/>
<evidence type="ECO:0000313" key="2">
    <source>
        <dbReference type="EMBL" id="JAO07010.1"/>
    </source>
</evidence>
<feature type="non-terminal residue" evidence="2">
    <location>
        <position position="1"/>
    </location>
</feature>
<proteinExistence type="predicted"/>
<dbReference type="EMBL" id="GBYX01474654">
    <property type="protein sequence ID" value="JAO07010.1"/>
    <property type="molecule type" value="Transcribed_RNA"/>
</dbReference>
<feature type="region of interest" description="Disordered" evidence="1">
    <location>
        <begin position="1"/>
        <end position="29"/>
    </location>
</feature>
<feature type="compositionally biased region" description="Basic and acidic residues" evidence="1">
    <location>
        <begin position="90"/>
        <end position="99"/>
    </location>
</feature>
<reference evidence="2" key="1">
    <citation type="submission" date="2014-12" db="EMBL/GenBank/DDBJ databases">
        <title>Parallel Evolution in Life History Adaptation Evident in the Tissue-Specific Poeciliopsis prolifica transcriptome.</title>
        <authorList>
            <person name="Jue N.K."/>
            <person name="Foley R.J."/>
            <person name="Obergfell C."/>
            <person name="Reznick D.N."/>
            <person name="O'Neill R.J."/>
            <person name="O'Neill M.J."/>
        </authorList>
    </citation>
    <scope>NUCLEOTIDE SEQUENCE</scope>
</reference>
<feature type="region of interest" description="Disordered" evidence="1">
    <location>
        <begin position="42"/>
        <end position="144"/>
    </location>
</feature>